<accession>A0ABS1M6R3</accession>
<name>A0ABS1M6R3_9NOCA</name>
<comment type="caution">
    <text evidence="1">The sequence shown here is derived from an EMBL/GenBank/DDBJ whole genome shotgun (WGS) entry which is preliminary data.</text>
</comment>
<evidence type="ECO:0000313" key="2">
    <source>
        <dbReference type="Proteomes" id="UP000602198"/>
    </source>
</evidence>
<dbReference type="EMBL" id="JAERRJ010000005">
    <property type="protein sequence ID" value="MBL1075474.1"/>
    <property type="molecule type" value="Genomic_DNA"/>
</dbReference>
<reference evidence="1 2" key="1">
    <citation type="submission" date="2021-01" db="EMBL/GenBank/DDBJ databases">
        <title>WGS of actinomycetes isolated from Thailand.</title>
        <authorList>
            <person name="Thawai C."/>
        </authorList>
    </citation>
    <scope>NUCLEOTIDE SEQUENCE [LARGE SCALE GENOMIC DNA]</scope>
    <source>
        <strain evidence="1 2">LPG 2</strain>
    </source>
</reference>
<protein>
    <submittedName>
        <fullName evidence="1">Uncharacterized protein</fullName>
    </submittedName>
</protein>
<dbReference type="Proteomes" id="UP000602198">
    <property type="component" value="Unassembled WGS sequence"/>
</dbReference>
<gene>
    <name evidence="1" type="ORF">JK358_13830</name>
</gene>
<dbReference type="RefSeq" id="WP_201947565.1">
    <property type="nucleotide sequence ID" value="NZ_JAERRJ010000005.1"/>
</dbReference>
<organism evidence="1 2">
    <name type="scientific">Nocardia acididurans</name>
    <dbReference type="NCBI Taxonomy" id="2802282"/>
    <lineage>
        <taxon>Bacteria</taxon>
        <taxon>Bacillati</taxon>
        <taxon>Actinomycetota</taxon>
        <taxon>Actinomycetes</taxon>
        <taxon>Mycobacteriales</taxon>
        <taxon>Nocardiaceae</taxon>
        <taxon>Nocardia</taxon>
    </lineage>
</organism>
<evidence type="ECO:0000313" key="1">
    <source>
        <dbReference type="EMBL" id="MBL1075474.1"/>
    </source>
</evidence>
<sequence length="115" mass="12914">MTKPKAIGYLRRDVSGVHQQWHEYQMRSLASRYGYDYAKTLAFGPEVDRPVHRIRVTVSRIGAEAVFTPSKHHFDGEEVPAELVQVVDVVTADSAETYARRATGAVEIGGERVDR</sequence>
<proteinExistence type="predicted"/>
<keyword evidence="2" id="KW-1185">Reference proteome</keyword>